<name>K1ZJF7_9BACT</name>
<organism evidence="1">
    <name type="scientific">uncultured bacterium</name>
    <name type="common">gcode 4</name>
    <dbReference type="NCBI Taxonomy" id="1234023"/>
    <lineage>
        <taxon>Bacteria</taxon>
        <taxon>environmental samples</taxon>
    </lineage>
</organism>
<reference evidence="1" key="1">
    <citation type="journal article" date="2012" name="Science">
        <title>Fermentation, hydrogen, and sulfur metabolism in multiple uncultivated bacterial phyla.</title>
        <authorList>
            <person name="Wrighton K.C."/>
            <person name="Thomas B.C."/>
            <person name="Sharon I."/>
            <person name="Miller C.S."/>
            <person name="Castelle C.J."/>
            <person name="VerBerkmoes N.C."/>
            <person name="Wilkins M.J."/>
            <person name="Hettich R.L."/>
            <person name="Lipton M.S."/>
            <person name="Williams K.H."/>
            <person name="Long P.E."/>
            <person name="Banfield J.F."/>
        </authorList>
    </citation>
    <scope>NUCLEOTIDE SEQUENCE [LARGE SCALE GENOMIC DNA]</scope>
</reference>
<protein>
    <submittedName>
        <fullName evidence="1">Uncharacterized protein</fullName>
    </submittedName>
</protein>
<sequence>MENTDIQQSGANKQTHTIDDHFKVERTTTKKPDGIAVFFDELFQDWVSVFKSHSMETEPTEILEDYKQAQEKFSQHEKNTLKYKALSPKEKYEHWLRHTVMIAFNGGRMSWSESIHVDSMRYLEPQIDKYLPFIIRSLAQSMINENIFESEEEVLQAHFILDEEAKKHVKIDTIEWISMDQPTLAEKLWDLFYDSLWLVLKELSVKIESESLWAKEIGEGELAESLSKAGNSLNMASDHIMRAWEICLPYMSADFLNLKHTHKIEEIGISNLELTDRIVKLRYDNLSSFLWLLSSKISKDWGADGARGRKKLSNELHLASEQITEAGKFLVK</sequence>
<dbReference type="EMBL" id="AMFJ01028834">
    <property type="protein sequence ID" value="EKD44558.1"/>
    <property type="molecule type" value="Genomic_DNA"/>
</dbReference>
<comment type="caution">
    <text evidence="1">The sequence shown here is derived from an EMBL/GenBank/DDBJ whole genome shotgun (WGS) entry which is preliminary data.</text>
</comment>
<proteinExistence type="predicted"/>
<accession>K1ZJF7</accession>
<evidence type="ECO:0000313" key="1">
    <source>
        <dbReference type="EMBL" id="EKD44558.1"/>
    </source>
</evidence>
<gene>
    <name evidence="1" type="ORF">ACD_71C00103G0005</name>
</gene>
<dbReference type="AlphaFoldDB" id="K1ZJF7"/>